<dbReference type="KEGG" id="pbf:CFX0092_A0180"/>
<keyword evidence="2" id="KW-0472">Membrane</keyword>
<evidence type="ECO:0000313" key="4">
    <source>
        <dbReference type="EMBL" id="CUS02061.2"/>
    </source>
</evidence>
<feature type="transmembrane region" description="Helical" evidence="2">
    <location>
        <begin position="250"/>
        <end position="267"/>
    </location>
</feature>
<organism evidence="4 5">
    <name type="scientific">Candidatus Promineifilum breve</name>
    <dbReference type="NCBI Taxonomy" id="1806508"/>
    <lineage>
        <taxon>Bacteria</taxon>
        <taxon>Bacillati</taxon>
        <taxon>Chloroflexota</taxon>
        <taxon>Ardenticatenia</taxon>
        <taxon>Candidatus Promineifilales</taxon>
        <taxon>Candidatus Promineifilaceae</taxon>
        <taxon>Candidatus Promineifilum</taxon>
    </lineage>
</organism>
<feature type="transmembrane region" description="Helical" evidence="2">
    <location>
        <begin position="155"/>
        <end position="176"/>
    </location>
</feature>
<dbReference type="InterPro" id="IPR000620">
    <property type="entry name" value="EamA_dom"/>
</dbReference>
<gene>
    <name evidence="4" type="ORF">CFX0092_A0180</name>
</gene>
<accession>A0A160SXL1</accession>
<feature type="transmembrane region" description="Helical" evidence="2">
    <location>
        <begin position="188"/>
        <end position="205"/>
    </location>
</feature>
<comment type="similarity">
    <text evidence="1">Belongs to the EamA transporter family.</text>
</comment>
<evidence type="ECO:0000313" key="5">
    <source>
        <dbReference type="Proteomes" id="UP000215027"/>
    </source>
</evidence>
<feature type="transmembrane region" description="Helical" evidence="2">
    <location>
        <begin position="217"/>
        <end position="238"/>
    </location>
</feature>
<keyword evidence="5" id="KW-1185">Reference proteome</keyword>
<evidence type="ECO:0000256" key="2">
    <source>
        <dbReference type="SAM" id="Phobius"/>
    </source>
</evidence>
<feature type="domain" description="EamA" evidence="3">
    <location>
        <begin position="21"/>
        <end position="148"/>
    </location>
</feature>
<feature type="transmembrane region" description="Helical" evidence="2">
    <location>
        <begin position="12"/>
        <end position="33"/>
    </location>
</feature>
<dbReference type="EMBL" id="LN890655">
    <property type="protein sequence ID" value="CUS02061.2"/>
    <property type="molecule type" value="Genomic_DNA"/>
</dbReference>
<feature type="domain" description="EamA" evidence="3">
    <location>
        <begin position="157"/>
        <end position="290"/>
    </location>
</feature>
<keyword evidence="2" id="KW-0812">Transmembrane</keyword>
<feature type="transmembrane region" description="Helical" evidence="2">
    <location>
        <begin position="45"/>
        <end position="64"/>
    </location>
</feature>
<protein>
    <recommendedName>
        <fullName evidence="3">EamA domain-containing protein</fullName>
    </recommendedName>
</protein>
<dbReference type="AlphaFoldDB" id="A0A160SXL1"/>
<evidence type="ECO:0000256" key="1">
    <source>
        <dbReference type="ARBA" id="ARBA00007362"/>
    </source>
</evidence>
<dbReference type="Pfam" id="PF00892">
    <property type="entry name" value="EamA"/>
    <property type="match status" value="2"/>
</dbReference>
<dbReference type="InterPro" id="IPR037185">
    <property type="entry name" value="EmrE-like"/>
</dbReference>
<feature type="transmembrane region" description="Helical" evidence="2">
    <location>
        <begin position="107"/>
        <end position="125"/>
    </location>
</feature>
<dbReference type="GO" id="GO:0016020">
    <property type="term" value="C:membrane"/>
    <property type="evidence" value="ECO:0007669"/>
    <property type="project" value="InterPro"/>
</dbReference>
<dbReference type="Proteomes" id="UP000215027">
    <property type="component" value="Chromosome I"/>
</dbReference>
<name>A0A160SXL1_9CHLR</name>
<dbReference type="PANTHER" id="PTHR22911">
    <property type="entry name" value="ACYL-MALONYL CONDENSING ENZYME-RELATED"/>
    <property type="match status" value="1"/>
</dbReference>
<sequence>MIDPSADHPAFATVNTPLIFAILLVVDSLHFIFARALVPLLPPEMSSFLLLGIAAVQVGIYQAARGKIRFGTLRRRWRFFAAIGVLVAASTVINYAAVAYIDPGTASLLGKAGVVFSLGMGLIWLRERLRPIELLGALSAIAGAFLISFQPGDYLRIGSVLVLASAFFYALHTAIVKRYGEAMEFGDFFLFRIAATAFFLFLFAAGRGQLVWPSGRAWLVVFIAATVDVVISRSLYYLSLRRMSMSIHTIILTLSPVVTILWSLALFREVPTPTSLIGGALVILGVALVTLRPRK</sequence>
<feature type="transmembrane region" description="Helical" evidence="2">
    <location>
        <begin position="132"/>
        <end position="149"/>
    </location>
</feature>
<dbReference type="RefSeq" id="WP_095041721.1">
    <property type="nucleotide sequence ID" value="NZ_LN890655.1"/>
</dbReference>
<dbReference type="SUPFAM" id="SSF103481">
    <property type="entry name" value="Multidrug resistance efflux transporter EmrE"/>
    <property type="match status" value="2"/>
</dbReference>
<reference evidence="4" key="1">
    <citation type="submission" date="2016-01" db="EMBL/GenBank/DDBJ databases">
        <authorList>
            <person name="Mcilroy J.S."/>
            <person name="Karst M S."/>
            <person name="Albertsen M."/>
        </authorList>
    </citation>
    <scope>NUCLEOTIDE SEQUENCE</scope>
    <source>
        <strain evidence="4">Cfx-K</strain>
    </source>
</reference>
<proteinExistence type="inferred from homology"/>
<feature type="transmembrane region" description="Helical" evidence="2">
    <location>
        <begin position="273"/>
        <end position="291"/>
    </location>
</feature>
<dbReference type="OrthoDB" id="597549at2"/>
<keyword evidence="2" id="KW-1133">Transmembrane helix</keyword>
<evidence type="ECO:0000259" key="3">
    <source>
        <dbReference type="Pfam" id="PF00892"/>
    </source>
</evidence>
<dbReference type="Gene3D" id="1.10.3730.20">
    <property type="match status" value="2"/>
</dbReference>
<feature type="transmembrane region" description="Helical" evidence="2">
    <location>
        <begin position="76"/>
        <end position="101"/>
    </location>
</feature>